<feature type="region of interest" description="Disordered" evidence="1">
    <location>
        <begin position="245"/>
        <end position="268"/>
    </location>
</feature>
<dbReference type="GO" id="GO:0009253">
    <property type="term" value="P:peptidoglycan catabolic process"/>
    <property type="evidence" value="ECO:0007669"/>
    <property type="project" value="TreeGrafter"/>
</dbReference>
<reference evidence="3" key="1">
    <citation type="journal article" date="2015" name="Nature">
        <title>Complex archaea that bridge the gap between prokaryotes and eukaryotes.</title>
        <authorList>
            <person name="Spang A."/>
            <person name="Saw J.H."/>
            <person name="Jorgensen S.L."/>
            <person name="Zaremba-Niedzwiedzka K."/>
            <person name="Martijn J."/>
            <person name="Lind A.E."/>
            <person name="van Eijk R."/>
            <person name="Schleper C."/>
            <person name="Guy L."/>
            <person name="Ettema T.J."/>
        </authorList>
    </citation>
    <scope>NUCLEOTIDE SEQUENCE</scope>
</reference>
<dbReference type="PANTHER" id="PTHR30163">
    <property type="entry name" value="MEMBRANE-BOUND LYTIC MUREIN TRANSGLYCOSYLASE B"/>
    <property type="match status" value="1"/>
</dbReference>
<gene>
    <name evidence="3" type="ORF">LCGC14_0008440</name>
</gene>
<dbReference type="AlphaFoldDB" id="A0A0F9YKR6"/>
<protein>
    <recommendedName>
        <fullName evidence="2">Transglycosylase SLT domain-containing protein</fullName>
    </recommendedName>
</protein>
<dbReference type="InterPro" id="IPR011970">
    <property type="entry name" value="MltB_2"/>
</dbReference>
<dbReference type="NCBIfam" id="TIGR02283">
    <property type="entry name" value="MltB_2"/>
    <property type="match status" value="1"/>
</dbReference>
<dbReference type="InterPro" id="IPR023346">
    <property type="entry name" value="Lysozyme-like_dom_sf"/>
</dbReference>
<organism evidence="3">
    <name type="scientific">marine sediment metagenome</name>
    <dbReference type="NCBI Taxonomy" id="412755"/>
    <lineage>
        <taxon>unclassified sequences</taxon>
        <taxon>metagenomes</taxon>
        <taxon>ecological metagenomes</taxon>
    </lineage>
</organism>
<evidence type="ECO:0000256" key="1">
    <source>
        <dbReference type="SAM" id="MobiDB-lite"/>
    </source>
</evidence>
<comment type="caution">
    <text evidence="3">The sequence shown here is derived from an EMBL/GenBank/DDBJ whole genome shotgun (WGS) entry which is preliminary data.</text>
</comment>
<evidence type="ECO:0000313" key="3">
    <source>
        <dbReference type="EMBL" id="KKO12827.1"/>
    </source>
</evidence>
<dbReference type="PANTHER" id="PTHR30163:SF8">
    <property type="entry name" value="LYTIC MUREIN TRANSGLYCOSYLASE"/>
    <property type="match status" value="1"/>
</dbReference>
<evidence type="ECO:0000259" key="2">
    <source>
        <dbReference type="Pfam" id="PF13406"/>
    </source>
</evidence>
<proteinExistence type="predicted"/>
<dbReference type="SUPFAM" id="SSF53955">
    <property type="entry name" value="Lysozyme-like"/>
    <property type="match status" value="1"/>
</dbReference>
<dbReference type="InterPro" id="IPR031304">
    <property type="entry name" value="SLT_2"/>
</dbReference>
<dbReference type="Pfam" id="PF13406">
    <property type="entry name" value="SLT_2"/>
    <property type="match status" value="1"/>
</dbReference>
<dbReference type="GO" id="GO:0008933">
    <property type="term" value="F:peptidoglycan lytic transglycosylase activity"/>
    <property type="evidence" value="ECO:0007669"/>
    <property type="project" value="TreeGrafter"/>
</dbReference>
<name>A0A0F9YKR6_9ZZZZ</name>
<dbReference type="EMBL" id="LAZR01000001">
    <property type="protein sequence ID" value="KKO12827.1"/>
    <property type="molecule type" value="Genomic_DNA"/>
</dbReference>
<dbReference type="Gene3D" id="1.10.8.350">
    <property type="entry name" value="Bacterial muramidase"/>
    <property type="match status" value="1"/>
</dbReference>
<sequence>MRLTHIKNLAVLLGTLLLPLTLSAQDTDEQATGDEQNEAAFQSWLTEFREDALARGISASTLDSVLPTIRQQRQAVQADRSQAEFVNTYERYLRRVNASRIEAGKDLMAEHGDMIREVSAGYGVQHRFVVAILGLESNYGSFPITEPLFSVIATLAFDGRRGEMFRNELYAALEIVDKGYATPEMMKSSWAGALGIVQFTPSSFLRLAVDHDGDGRIDLWTMGPDVIASVANYLSSTGWRDDQTWGREVSLPSGGEQSLPAPQSAGMTPEAQCRSFQSMGAWRPLNDWQQLGVRRADGSDLPTRNLPAALLIGDEGDDKGYLVYRNFCSIMRYNPAFRYALSVSLLADAIDDIRD</sequence>
<dbReference type="InterPro" id="IPR043426">
    <property type="entry name" value="MltB-like"/>
</dbReference>
<feature type="domain" description="Transglycosylase SLT" evidence="2">
    <location>
        <begin position="41"/>
        <end position="348"/>
    </location>
</feature>
<dbReference type="Gene3D" id="1.10.530.10">
    <property type="match status" value="1"/>
</dbReference>
<accession>A0A0F9YKR6</accession>